<name>A0ABN5BDJ6_9SPHN</name>
<evidence type="ECO:0000313" key="1">
    <source>
        <dbReference type="EMBL" id="ASR52890.1"/>
    </source>
</evidence>
<dbReference type="SUPFAM" id="SSF55961">
    <property type="entry name" value="Bet v1-like"/>
    <property type="match status" value="1"/>
</dbReference>
<evidence type="ECO:0000313" key="2">
    <source>
        <dbReference type="Proteomes" id="UP000258016"/>
    </source>
</evidence>
<evidence type="ECO:0008006" key="3">
    <source>
        <dbReference type="Google" id="ProtNLM"/>
    </source>
</evidence>
<dbReference type="RefSeq" id="WP_117353030.1">
    <property type="nucleotide sequence ID" value="NZ_CP020083.1"/>
</dbReference>
<dbReference type="InterPro" id="IPR023393">
    <property type="entry name" value="START-like_dom_sf"/>
</dbReference>
<accession>A0ABN5BDJ6</accession>
<keyword evidence="2" id="KW-1185">Reference proteome</keyword>
<gene>
    <name evidence="1" type="ORF">B5J99_16645</name>
</gene>
<protein>
    <recommendedName>
        <fullName evidence="3">SRPBCC family protein</fullName>
    </recommendedName>
</protein>
<reference evidence="1 2" key="1">
    <citation type="submission" date="2017-03" db="EMBL/GenBank/DDBJ databases">
        <title>Complete genome sequence of Blastomonas fulva degrading microcsystin LR.</title>
        <authorList>
            <person name="Lee H.-g."/>
            <person name="Jin L."/>
            <person name="oh H.-M."/>
        </authorList>
    </citation>
    <scope>NUCLEOTIDE SEQUENCE [LARGE SCALE GENOMIC DNA]</scope>
    <source>
        <strain evidence="1 2">T2</strain>
    </source>
</reference>
<dbReference type="GeneID" id="303487221"/>
<sequence>MMPLLAMTAPSGIERLTDVPMTPGRPLFHSRLLLGGLIPTGTSALTLESLDPGSGFVECSPMTGMAHWRHERRIVAHGTGCRVTDKLTFEPRFLPRLTAGLIRIFFHHRHRRLRRVFGDRA</sequence>
<proteinExistence type="predicted"/>
<dbReference type="EMBL" id="CP020083">
    <property type="protein sequence ID" value="ASR52890.1"/>
    <property type="molecule type" value="Genomic_DNA"/>
</dbReference>
<dbReference type="Proteomes" id="UP000258016">
    <property type="component" value="Chromosome"/>
</dbReference>
<organism evidence="1 2">
    <name type="scientific">Blastomonas fulva</name>
    <dbReference type="NCBI Taxonomy" id="1550728"/>
    <lineage>
        <taxon>Bacteria</taxon>
        <taxon>Pseudomonadati</taxon>
        <taxon>Pseudomonadota</taxon>
        <taxon>Alphaproteobacteria</taxon>
        <taxon>Sphingomonadales</taxon>
        <taxon>Sphingomonadaceae</taxon>
        <taxon>Blastomonas</taxon>
    </lineage>
</organism>
<dbReference type="Gene3D" id="3.30.530.20">
    <property type="match status" value="1"/>
</dbReference>